<evidence type="ECO:0000256" key="1">
    <source>
        <dbReference type="SAM" id="Phobius"/>
    </source>
</evidence>
<protein>
    <submittedName>
        <fullName evidence="2">Putative secreted peptide</fullName>
    </submittedName>
</protein>
<reference evidence="2" key="1">
    <citation type="submission" date="2018-01" db="EMBL/GenBank/DDBJ databases">
        <title>An insight into the sialome of Amazonian anophelines.</title>
        <authorList>
            <person name="Ribeiro J.M."/>
            <person name="Scarpassa V."/>
            <person name="Calvo E."/>
        </authorList>
    </citation>
    <scope>NUCLEOTIDE SEQUENCE</scope>
    <source>
        <tissue evidence="2">Salivary glands</tissue>
    </source>
</reference>
<keyword evidence="1" id="KW-0472">Membrane</keyword>
<accession>A0A2M3ZUR2</accession>
<dbReference type="EMBL" id="GGFM01011535">
    <property type="protein sequence ID" value="MBW32286.1"/>
    <property type="molecule type" value="Transcribed_RNA"/>
</dbReference>
<dbReference type="AlphaFoldDB" id="A0A2M3ZUR2"/>
<dbReference type="PROSITE" id="PS51257">
    <property type="entry name" value="PROKAR_LIPOPROTEIN"/>
    <property type="match status" value="1"/>
</dbReference>
<keyword evidence="1" id="KW-1133">Transmembrane helix</keyword>
<name>A0A2M3ZUR2_9DIPT</name>
<keyword evidence="1" id="KW-0812">Transmembrane</keyword>
<sequence length="68" mass="7508">MRVVFFLFSNNLWYLVPLLFSVFSLSLSCVSTANLGCGHSRNRTTGDTGHTLPGERVLRLLLGPQALL</sequence>
<evidence type="ECO:0000313" key="2">
    <source>
        <dbReference type="EMBL" id="MBW32286.1"/>
    </source>
</evidence>
<organism evidence="2">
    <name type="scientific">Anopheles braziliensis</name>
    <dbReference type="NCBI Taxonomy" id="58242"/>
    <lineage>
        <taxon>Eukaryota</taxon>
        <taxon>Metazoa</taxon>
        <taxon>Ecdysozoa</taxon>
        <taxon>Arthropoda</taxon>
        <taxon>Hexapoda</taxon>
        <taxon>Insecta</taxon>
        <taxon>Pterygota</taxon>
        <taxon>Neoptera</taxon>
        <taxon>Endopterygota</taxon>
        <taxon>Diptera</taxon>
        <taxon>Nematocera</taxon>
        <taxon>Culicoidea</taxon>
        <taxon>Culicidae</taxon>
        <taxon>Anophelinae</taxon>
        <taxon>Anopheles</taxon>
    </lineage>
</organism>
<feature type="transmembrane region" description="Helical" evidence="1">
    <location>
        <begin position="12"/>
        <end position="33"/>
    </location>
</feature>
<proteinExistence type="predicted"/>